<evidence type="ECO:0000259" key="10">
    <source>
        <dbReference type="PROSITE" id="PS50972"/>
    </source>
</evidence>
<dbReference type="AlphaFoldDB" id="A0A0D6AZ47"/>
<gene>
    <name evidence="11" type="primary">folP</name>
    <name evidence="11" type="ORF">NHU_00982</name>
</gene>
<dbReference type="InterPro" id="IPR006390">
    <property type="entry name" value="DHP_synth_dom"/>
</dbReference>
<dbReference type="InterPro" id="IPR045031">
    <property type="entry name" value="DHP_synth-like"/>
</dbReference>
<dbReference type="Gene3D" id="3.20.20.20">
    <property type="entry name" value="Dihydropteroate synthase-like"/>
    <property type="match status" value="1"/>
</dbReference>
<keyword evidence="7 9" id="KW-0460">Magnesium</keyword>
<evidence type="ECO:0000256" key="6">
    <source>
        <dbReference type="ARBA" id="ARBA00022723"/>
    </source>
</evidence>
<dbReference type="Proteomes" id="UP000064912">
    <property type="component" value="Chromosome"/>
</dbReference>
<dbReference type="GO" id="GO:0004156">
    <property type="term" value="F:dihydropteroate synthase activity"/>
    <property type="evidence" value="ECO:0007669"/>
    <property type="project" value="UniProtKB-EC"/>
</dbReference>
<sequence>MTSYYRPIVQTDPARPSEALTLAGGWGWFAMAEMLERDEPPRLVPARAIPEDWRIALTAPRPAIAGLTMDRPRLMGILNVTPDSFSDGGQHDRPETALAHGQALAVDADILDIGGESTRPGSADVSVSEEIARTAPVIAALRAAGVSRPISIDTRKAAVAEAALAAGADMVNDVAALGFDPDLAGATARAGAAVCLMHAQGDPATMQEDPHYDHVLLDVYDFLVERVRAALAAGIPASRIVVDPGIGFGKTLAHNLALLRGISLFHGLGCPVLLGASRKRFIGAIGGAEMAAARGPGSVAVALAAIAQGVQFVRVHDAAETRQAMRLDAAVKGLELGHE</sequence>
<keyword evidence="8 9" id="KW-0289">Folate biosynthesis</keyword>
<comment type="similarity">
    <text evidence="9">Belongs to the DHPS family.</text>
</comment>
<evidence type="ECO:0000256" key="1">
    <source>
        <dbReference type="ARBA" id="ARBA00000012"/>
    </source>
</evidence>
<dbReference type="PANTHER" id="PTHR20941:SF1">
    <property type="entry name" value="FOLIC ACID SYNTHESIS PROTEIN FOL1"/>
    <property type="match status" value="1"/>
</dbReference>
<feature type="domain" description="Pterin-binding" evidence="10">
    <location>
        <begin position="72"/>
        <end position="326"/>
    </location>
</feature>
<keyword evidence="5 9" id="KW-0808">Transferase</keyword>
<accession>A0A0D6AZ47</accession>
<proteinExistence type="inferred from homology"/>
<dbReference type="NCBIfam" id="TIGR01496">
    <property type="entry name" value="DHPS"/>
    <property type="match status" value="1"/>
</dbReference>
<comment type="cofactor">
    <cofactor evidence="2 9">
        <name>Mg(2+)</name>
        <dbReference type="ChEBI" id="CHEBI:18420"/>
    </cofactor>
</comment>
<dbReference type="EMBL" id="AP014800">
    <property type="protein sequence ID" value="BAQ68147.1"/>
    <property type="molecule type" value="Genomic_DNA"/>
</dbReference>
<dbReference type="CDD" id="cd00739">
    <property type="entry name" value="DHPS"/>
    <property type="match status" value="1"/>
</dbReference>
<dbReference type="GO" id="GO:0046656">
    <property type="term" value="P:folic acid biosynthetic process"/>
    <property type="evidence" value="ECO:0007669"/>
    <property type="project" value="UniProtKB-KW"/>
</dbReference>
<dbReference type="eggNOG" id="COG0294">
    <property type="taxonomic scope" value="Bacteria"/>
</dbReference>
<dbReference type="InterPro" id="IPR000489">
    <property type="entry name" value="Pterin-binding_dom"/>
</dbReference>
<dbReference type="PANTHER" id="PTHR20941">
    <property type="entry name" value="FOLATE SYNTHESIS PROTEINS"/>
    <property type="match status" value="1"/>
</dbReference>
<organism evidence="11 12">
    <name type="scientific">Rhodovulum sulfidophilum</name>
    <name type="common">Rhodobacter sulfidophilus</name>
    <dbReference type="NCBI Taxonomy" id="35806"/>
    <lineage>
        <taxon>Bacteria</taxon>
        <taxon>Pseudomonadati</taxon>
        <taxon>Pseudomonadota</taxon>
        <taxon>Alphaproteobacteria</taxon>
        <taxon>Rhodobacterales</taxon>
        <taxon>Paracoccaceae</taxon>
        <taxon>Rhodovulum</taxon>
    </lineage>
</organism>
<comment type="catalytic activity">
    <reaction evidence="1">
        <text>(7,8-dihydropterin-6-yl)methyl diphosphate + 4-aminobenzoate = 7,8-dihydropteroate + diphosphate</text>
        <dbReference type="Rhea" id="RHEA:19949"/>
        <dbReference type="ChEBI" id="CHEBI:17836"/>
        <dbReference type="ChEBI" id="CHEBI:17839"/>
        <dbReference type="ChEBI" id="CHEBI:33019"/>
        <dbReference type="ChEBI" id="CHEBI:72950"/>
        <dbReference type="EC" id="2.5.1.15"/>
    </reaction>
</comment>
<dbReference type="UniPathway" id="UPA00077">
    <property type="reaction ID" value="UER00156"/>
</dbReference>
<evidence type="ECO:0000256" key="8">
    <source>
        <dbReference type="ARBA" id="ARBA00022909"/>
    </source>
</evidence>
<dbReference type="EC" id="2.5.1.15" evidence="4 9"/>
<comment type="pathway">
    <text evidence="3 9">Cofactor biosynthesis; tetrahydrofolate biosynthesis; 7,8-dihydrofolate from 2-amino-4-hydroxy-6-hydroxymethyl-7,8-dihydropteridine diphosphate and 4-aminobenzoate: step 1/2.</text>
</comment>
<evidence type="ECO:0000256" key="3">
    <source>
        <dbReference type="ARBA" id="ARBA00004763"/>
    </source>
</evidence>
<evidence type="ECO:0000256" key="9">
    <source>
        <dbReference type="RuleBase" id="RU361205"/>
    </source>
</evidence>
<evidence type="ECO:0000256" key="2">
    <source>
        <dbReference type="ARBA" id="ARBA00001946"/>
    </source>
</evidence>
<dbReference type="PROSITE" id="PS00792">
    <property type="entry name" value="DHPS_1"/>
    <property type="match status" value="1"/>
</dbReference>
<dbReference type="Pfam" id="PF00809">
    <property type="entry name" value="Pterin_bind"/>
    <property type="match status" value="1"/>
</dbReference>
<dbReference type="InterPro" id="IPR011005">
    <property type="entry name" value="Dihydropteroate_synth-like_sf"/>
</dbReference>
<name>A0A0D6AZ47_RHOSU</name>
<evidence type="ECO:0000256" key="5">
    <source>
        <dbReference type="ARBA" id="ARBA00022679"/>
    </source>
</evidence>
<dbReference type="PATRIC" id="fig|35806.4.peg.1003"/>
<dbReference type="KEGG" id="rsu:NHU_00982"/>
<dbReference type="PROSITE" id="PS50972">
    <property type="entry name" value="PTERIN_BINDING"/>
    <property type="match status" value="1"/>
</dbReference>
<dbReference type="SUPFAM" id="SSF51717">
    <property type="entry name" value="Dihydropteroate synthetase-like"/>
    <property type="match status" value="1"/>
</dbReference>
<evidence type="ECO:0000256" key="4">
    <source>
        <dbReference type="ARBA" id="ARBA00012458"/>
    </source>
</evidence>
<comment type="function">
    <text evidence="9">Catalyzes the condensation of para-aminobenzoate (pABA) with 6-hydroxymethyl-7,8-dihydropterin diphosphate (DHPt-PP) to form 7,8-dihydropteroate (H2Pte), the immediate precursor of folate derivatives.</text>
</comment>
<reference evidence="11 12" key="1">
    <citation type="submission" date="2015-02" db="EMBL/GenBank/DDBJ databases">
        <title>Genome sequene of Rhodovulum sulfidophilum DSM 2351.</title>
        <authorList>
            <person name="Nagao N."/>
        </authorList>
    </citation>
    <scope>NUCLEOTIDE SEQUENCE [LARGE SCALE GENOMIC DNA]</scope>
    <source>
        <strain evidence="11 12">DSM 2351</strain>
    </source>
</reference>
<evidence type="ECO:0000313" key="12">
    <source>
        <dbReference type="Proteomes" id="UP000064912"/>
    </source>
</evidence>
<dbReference type="GO" id="GO:0046872">
    <property type="term" value="F:metal ion binding"/>
    <property type="evidence" value="ECO:0007669"/>
    <property type="project" value="UniProtKB-KW"/>
</dbReference>
<keyword evidence="6 9" id="KW-0479">Metal-binding</keyword>
<dbReference type="GO" id="GO:0046654">
    <property type="term" value="P:tetrahydrofolate biosynthetic process"/>
    <property type="evidence" value="ECO:0007669"/>
    <property type="project" value="UniProtKB-UniPathway"/>
</dbReference>
<evidence type="ECO:0000256" key="7">
    <source>
        <dbReference type="ARBA" id="ARBA00022842"/>
    </source>
</evidence>
<protein>
    <recommendedName>
        <fullName evidence="4 9">Dihydropteroate synthase</fullName>
        <shortName evidence="9">DHPS</shortName>
        <ecNumber evidence="4 9">2.5.1.15</ecNumber>
    </recommendedName>
    <alternativeName>
        <fullName evidence="9">Dihydropteroate pyrophosphorylase</fullName>
    </alternativeName>
</protein>
<evidence type="ECO:0000313" key="11">
    <source>
        <dbReference type="EMBL" id="BAQ68147.1"/>
    </source>
</evidence>
<dbReference type="GO" id="GO:0005829">
    <property type="term" value="C:cytosol"/>
    <property type="evidence" value="ECO:0007669"/>
    <property type="project" value="TreeGrafter"/>
</dbReference>